<gene>
    <name evidence="1" type="ORF">NCR95_07325</name>
</gene>
<organism evidence="1 2">
    <name type="scientific">Helicobacter colisuis</name>
    <dbReference type="NCBI Taxonomy" id="2949739"/>
    <lineage>
        <taxon>Bacteria</taxon>
        <taxon>Pseudomonadati</taxon>
        <taxon>Campylobacterota</taxon>
        <taxon>Epsilonproteobacteria</taxon>
        <taxon>Campylobacterales</taxon>
        <taxon>Helicobacteraceae</taxon>
        <taxon>Helicobacter</taxon>
    </lineage>
</organism>
<name>A0ABT0TVM5_9HELI</name>
<evidence type="ECO:0000313" key="1">
    <source>
        <dbReference type="EMBL" id="MCL9819971.1"/>
    </source>
</evidence>
<reference evidence="1" key="1">
    <citation type="submission" date="2022-06" db="EMBL/GenBank/DDBJ databases">
        <title>Helicobacter colisuis sp. nov.</title>
        <authorList>
            <person name="Papic B."/>
            <person name="Gruntar I."/>
        </authorList>
    </citation>
    <scope>NUCLEOTIDE SEQUENCE</scope>
    <source>
        <strain evidence="1">11154-15</strain>
    </source>
</reference>
<accession>A0ABT0TVM5</accession>
<evidence type="ECO:0000313" key="2">
    <source>
        <dbReference type="Proteomes" id="UP001057522"/>
    </source>
</evidence>
<dbReference type="EMBL" id="JAMOKX010000006">
    <property type="protein sequence ID" value="MCL9819971.1"/>
    <property type="molecule type" value="Genomic_DNA"/>
</dbReference>
<sequence length="86" mass="10060">MMKQVLVVFCLGMFAWCYDPFFYEELDLRIFGIMPSKVNLNGKWLGLGEEFEGFVVSEIGKKCVVLKSKIREDLREVCLAKERKFL</sequence>
<proteinExistence type="predicted"/>
<protein>
    <submittedName>
        <fullName evidence="1">Uncharacterized protein</fullName>
    </submittedName>
</protein>
<dbReference type="RefSeq" id="WP_242099862.1">
    <property type="nucleotide sequence ID" value="NZ_JAMOKV010000005.1"/>
</dbReference>
<dbReference type="Proteomes" id="UP001057522">
    <property type="component" value="Unassembled WGS sequence"/>
</dbReference>
<keyword evidence="2" id="KW-1185">Reference proteome</keyword>
<comment type="caution">
    <text evidence="1">The sequence shown here is derived from an EMBL/GenBank/DDBJ whole genome shotgun (WGS) entry which is preliminary data.</text>
</comment>